<dbReference type="GO" id="GO:0008061">
    <property type="term" value="F:chitin binding"/>
    <property type="evidence" value="ECO:0007669"/>
    <property type="project" value="InterPro"/>
</dbReference>
<keyword evidence="2 4" id="KW-0378">Hydrolase</keyword>
<dbReference type="SUPFAM" id="SSF51445">
    <property type="entry name" value="(Trans)glycosidases"/>
    <property type="match status" value="1"/>
</dbReference>
<dbReference type="Gene3D" id="3.20.20.80">
    <property type="entry name" value="Glycosidases"/>
    <property type="match status" value="1"/>
</dbReference>
<dbReference type="InterPro" id="IPR017853">
    <property type="entry name" value="GH"/>
</dbReference>
<dbReference type="Proteomes" id="UP000548304">
    <property type="component" value="Unassembled WGS sequence"/>
</dbReference>
<dbReference type="AlphaFoldDB" id="A0A852YW15"/>
<evidence type="ECO:0000256" key="1">
    <source>
        <dbReference type="ARBA" id="ARBA00012729"/>
    </source>
</evidence>
<dbReference type="Pfam" id="PF00704">
    <property type="entry name" value="Glyco_hydro_18"/>
    <property type="match status" value="1"/>
</dbReference>
<dbReference type="GO" id="GO:0008843">
    <property type="term" value="F:endochitinase activity"/>
    <property type="evidence" value="ECO:0007669"/>
    <property type="project" value="UniProtKB-EC"/>
</dbReference>
<dbReference type="SMART" id="SM00636">
    <property type="entry name" value="Glyco_18"/>
    <property type="match status" value="1"/>
</dbReference>
<dbReference type="GO" id="GO:0005975">
    <property type="term" value="P:carbohydrate metabolic process"/>
    <property type="evidence" value="ECO:0007669"/>
    <property type="project" value="InterPro"/>
</dbReference>
<sequence length="342" mass="36331">MRLRRITAALAAAALPLAFAATPATAATAPEHDAPESTAIGSSALPEHQLTGYWQNFVNNAEPLRMSDVPSDYDLVALAFAQSDPTRPGAVKFNVDSDLSNALGGYTDAQLKSDIATKKSQGTDFVMSIGGAKGSVDLSTEQRVNNFVDSMIGIIENYDLDGLDIDLESTFDTAGMTSATRQLRQHFGQDFILTMAPQTLYVQPDGSYMPLINNLSDIITVVHTQYYNSGSMFGCDGNVHSQGSVDFITAQACNLLDTLRADQISLGLPASPSAAGSGYVDPSVVTDALDCLAENTNCGDFSPGETYPSVSGVMTWSINWDVSNGRSFSRTVADHLDTLPSS</sequence>
<comment type="caution">
    <text evidence="8">The sequence shown here is derived from an EMBL/GenBank/DDBJ whole genome shotgun (WGS) entry which is preliminary data.</text>
</comment>
<dbReference type="PANTHER" id="PTHR45708:SF49">
    <property type="entry name" value="ENDOCHITINASE"/>
    <property type="match status" value="1"/>
</dbReference>
<name>A0A852YW15_9ACTN</name>
<dbReference type="CDD" id="cd02871">
    <property type="entry name" value="GH18_chitinase_D-like"/>
    <property type="match status" value="1"/>
</dbReference>
<feature type="chain" id="PRO_5032624922" description="chitinase" evidence="6">
    <location>
        <begin position="27"/>
        <end position="342"/>
    </location>
</feature>
<gene>
    <name evidence="8" type="ORF">FHR84_001552</name>
</gene>
<dbReference type="InterPro" id="IPR011583">
    <property type="entry name" value="Chitinase_II/V-like_cat"/>
</dbReference>
<comment type="similarity">
    <text evidence="5">Belongs to the glycosyl hydrolase 18 family.</text>
</comment>
<dbReference type="EC" id="3.2.1.14" evidence="1"/>
<reference evidence="8 9" key="1">
    <citation type="submission" date="2020-07" db="EMBL/GenBank/DDBJ databases">
        <title>Genomic Encyclopedia of Type Strains, Phase III (KMG-III): the genomes of soil and plant-associated and newly described type strains.</title>
        <authorList>
            <person name="Whitman W."/>
        </authorList>
    </citation>
    <scope>NUCLEOTIDE SEQUENCE [LARGE SCALE GENOMIC DNA]</scope>
    <source>
        <strain evidence="8 9">CECT 8576</strain>
    </source>
</reference>
<evidence type="ECO:0000259" key="7">
    <source>
        <dbReference type="PROSITE" id="PS51910"/>
    </source>
</evidence>
<dbReference type="PROSITE" id="PS01095">
    <property type="entry name" value="GH18_1"/>
    <property type="match status" value="1"/>
</dbReference>
<keyword evidence="6" id="KW-0732">Signal</keyword>
<evidence type="ECO:0000256" key="5">
    <source>
        <dbReference type="RuleBase" id="RU004453"/>
    </source>
</evidence>
<keyword evidence="9" id="KW-1185">Reference proteome</keyword>
<dbReference type="PROSITE" id="PS51910">
    <property type="entry name" value="GH18_2"/>
    <property type="match status" value="1"/>
</dbReference>
<evidence type="ECO:0000313" key="8">
    <source>
        <dbReference type="EMBL" id="NYH78230.1"/>
    </source>
</evidence>
<evidence type="ECO:0000313" key="9">
    <source>
        <dbReference type="Proteomes" id="UP000548304"/>
    </source>
</evidence>
<evidence type="ECO:0000256" key="6">
    <source>
        <dbReference type="SAM" id="SignalP"/>
    </source>
</evidence>
<dbReference type="InterPro" id="IPR001223">
    <property type="entry name" value="Glyco_hydro18_cat"/>
</dbReference>
<evidence type="ECO:0000256" key="2">
    <source>
        <dbReference type="ARBA" id="ARBA00022801"/>
    </source>
</evidence>
<evidence type="ECO:0000256" key="4">
    <source>
        <dbReference type="RuleBase" id="RU000489"/>
    </source>
</evidence>
<dbReference type="RefSeq" id="WP_179534729.1">
    <property type="nucleotide sequence ID" value="NZ_JACBYW010000002.1"/>
</dbReference>
<organism evidence="8 9">
    <name type="scientific">Actinopolyspora biskrensis</name>
    <dbReference type="NCBI Taxonomy" id="1470178"/>
    <lineage>
        <taxon>Bacteria</taxon>
        <taxon>Bacillati</taxon>
        <taxon>Actinomycetota</taxon>
        <taxon>Actinomycetes</taxon>
        <taxon>Actinopolysporales</taxon>
        <taxon>Actinopolysporaceae</taxon>
        <taxon>Actinopolyspora</taxon>
    </lineage>
</organism>
<evidence type="ECO:0000256" key="3">
    <source>
        <dbReference type="ARBA" id="ARBA00023295"/>
    </source>
</evidence>
<feature type="signal peptide" evidence="6">
    <location>
        <begin position="1"/>
        <end position="26"/>
    </location>
</feature>
<accession>A0A852YW15</accession>
<dbReference type="InterPro" id="IPR050542">
    <property type="entry name" value="Glycosyl_Hydrlase18_Chitinase"/>
</dbReference>
<feature type="domain" description="GH18" evidence="7">
    <location>
        <begin position="48"/>
        <end position="339"/>
    </location>
</feature>
<keyword evidence="3 4" id="KW-0326">Glycosidase</keyword>
<dbReference type="EMBL" id="JACBYW010000002">
    <property type="protein sequence ID" value="NYH78230.1"/>
    <property type="molecule type" value="Genomic_DNA"/>
</dbReference>
<protein>
    <recommendedName>
        <fullName evidence="1">chitinase</fullName>
        <ecNumber evidence="1">3.2.1.14</ecNumber>
    </recommendedName>
</protein>
<dbReference type="PANTHER" id="PTHR45708">
    <property type="entry name" value="ENDOCHITINASE"/>
    <property type="match status" value="1"/>
</dbReference>
<dbReference type="InterPro" id="IPR001579">
    <property type="entry name" value="Glyco_hydro_18_chit_AS"/>
</dbReference>
<proteinExistence type="inferred from homology"/>